<sequence length="96" mass="11025">MCQHAISALQQQHEQVQEKPEHQQQQQQQQEQQQQQQQQQCDQQAFGSPIVHVLAFNESPLPEALAAAAEQQQLLLHPLQQPSVERSRQLLCSNKL</sequence>
<dbReference type="RefSeq" id="XP_013234461.1">
    <property type="nucleotide sequence ID" value="XM_013379007.1"/>
</dbReference>
<dbReference type="EMBL" id="HG676053">
    <property type="protein sequence ID" value="CDJ43712.1"/>
    <property type="molecule type" value="Genomic_DNA"/>
</dbReference>
<evidence type="ECO:0000313" key="2">
    <source>
        <dbReference type="EMBL" id="CDJ43712.1"/>
    </source>
</evidence>
<evidence type="ECO:0000313" key="3">
    <source>
        <dbReference type="Proteomes" id="UP000030747"/>
    </source>
</evidence>
<keyword evidence="3" id="KW-1185">Reference proteome</keyword>
<feature type="region of interest" description="Disordered" evidence="1">
    <location>
        <begin position="1"/>
        <end position="41"/>
    </location>
</feature>
<organism evidence="2 3">
    <name type="scientific">Eimeria tenella</name>
    <name type="common">Coccidian parasite</name>
    <dbReference type="NCBI Taxonomy" id="5802"/>
    <lineage>
        <taxon>Eukaryota</taxon>
        <taxon>Sar</taxon>
        <taxon>Alveolata</taxon>
        <taxon>Apicomplexa</taxon>
        <taxon>Conoidasida</taxon>
        <taxon>Coccidia</taxon>
        <taxon>Eucoccidiorida</taxon>
        <taxon>Eimeriorina</taxon>
        <taxon>Eimeriidae</taxon>
        <taxon>Eimeria</taxon>
    </lineage>
</organism>
<evidence type="ECO:0000256" key="1">
    <source>
        <dbReference type="SAM" id="MobiDB-lite"/>
    </source>
</evidence>
<dbReference type="AlphaFoldDB" id="U6KZV7"/>
<feature type="non-terminal residue" evidence="2">
    <location>
        <position position="96"/>
    </location>
</feature>
<name>U6KZV7_EIMTE</name>
<dbReference type="GeneID" id="25249890"/>
<feature type="compositionally biased region" description="Low complexity" evidence="1">
    <location>
        <begin position="23"/>
        <end position="41"/>
    </location>
</feature>
<gene>
    <name evidence="2" type="ORF">ETH_00003385</name>
</gene>
<dbReference type="Proteomes" id="UP000030747">
    <property type="component" value="Unassembled WGS sequence"/>
</dbReference>
<proteinExistence type="predicted"/>
<accession>U6KZV7</accession>
<reference evidence="2" key="2">
    <citation type="submission" date="2013-10" db="EMBL/GenBank/DDBJ databases">
        <authorList>
            <person name="Aslett M."/>
        </authorList>
    </citation>
    <scope>NUCLEOTIDE SEQUENCE [LARGE SCALE GENOMIC DNA]</scope>
    <source>
        <strain evidence="2">Houghton</strain>
    </source>
</reference>
<protein>
    <submittedName>
        <fullName evidence="2">Uncharacterized protein</fullName>
    </submittedName>
</protein>
<reference evidence="2" key="1">
    <citation type="submission" date="2013-10" db="EMBL/GenBank/DDBJ databases">
        <title>Genomic analysis of the causative agents of coccidiosis in chickens.</title>
        <authorList>
            <person name="Reid A.J."/>
            <person name="Blake D."/>
            <person name="Billington K."/>
            <person name="Browne H."/>
            <person name="Dunn M."/>
            <person name="Hung S."/>
            <person name="Kawahara F."/>
            <person name="Miranda-Saavedra D."/>
            <person name="Mourier T."/>
            <person name="Nagra H."/>
            <person name="Otto T.D."/>
            <person name="Rawlings N."/>
            <person name="Sanchez A."/>
            <person name="Sanders M."/>
            <person name="Subramaniam C."/>
            <person name="Tay Y."/>
            <person name="Dear P."/>
            <person name="Doerig C."/>
            <person name="Gruber A."/>
            <person name="Parkinson J."/>
            <person name="Shirley M."/>
            <person name="Wan K.L."/>
            <person name="Berriman M."/>
            <person name="Tomley F."/>
            <person name="Pain A."/>
        </authorList>
    </citation>
    <scope>NUCLEOTIDE SEQUENCE [LARGE SCALE GENOMIC DNA]</scope>
    <source>
        <strain evidence="2">Houghton</strain>
    </source>
</reference>